<sequence>MFYMEQFHLIFVCNIDATLTPLKRLNPIRLRASIVVHVFFHGIGCDVQFLTKKRPTLGRVFDSSKKLRLQTPETGSSCQCSRLKFFNVIGVQDRLAIIKNFNEMKSHNEQSLYLAGLISHEPVKRRRQRKAYDEDVI</sequence>
<reference evidence="1" key="1">
    <citation type="submission" date="2022-01" db="EMBL/GenBank/DDBJ databases">
        <authorList>
            <person name="King R."/>
        </authorList>
    </citation>
    <scope>NUCLEOTIDE SEQUENCE</scope>
</reference>
<organism evidence="1 2">
    <name type="scientific">Psylliodes chrysocephalus</name>
    <dbReference type="NCBI Taxonomy" id="3402493"/>
    <lineage>
        <taxon>Eukaryota</taxon>
        <taxon>Metazoa</taxon>
        <taxon>Ecdysozoa</taxon>
        <taxon>Arthropoda</taxon>
        <taxon>Hexapoda</taxon>
        <taxon>Insecta</taxon>
        <taxon>Pterygota</taxon>
        <taxon>Neoptera</taxon>
        <taxon>Endopterygota</taxon>
        <taxon>Coleoptera</taxon>
        <taxon>Polyphaga</taxon>
        <taxon>Cucujiformia</taxon>
        <taxon>Chrysomeloidea</taxon>
        <taxon>Chrysomelidae</taxon>
        <taxon>Galerucinae</taxon>
        <taxon>Alticini</taxon>
        <taxon>Psylliodes</taxon>
    </lineage>
</organism>
<dbReference type="Proteomes" id="UP001153636">
    <property type="component" value="Chromosome 7"/>
</dbReference>
<dbReference type="AlphaFoldDB" id="A0A9P0GH40"/>
<keyword evidence="2" id="KW-1185">Reference proteome</keyword>
<accession>A0A9P0GH40</accession>
<dbReference type="OrthoDB" id="10065911at2759"/>
<protein>
    <submittedName>
        <fullName evidence="1">Uncharacterized protein</fullName>
    </submittedName>
</protein>
<evidence type="ECO:0000313" key="1">
    <source>
        <dbReference type="EMBL" id="CAH1113449.1"/>
    </source>
</evidence>
<proteinExistence type="predicted"/>
<gene>
    <name evidence="1" type="ORF">PSYICH_LOCUS13699</name>
</gene>
<evidence type="ECO:0000313" key="2">
    <source>
        <dbReference type="Proteomes" id="UP001153636"/>
    </source>
</evidence>
<name>A0A9P0GH40_9CUCU</name>
<dbReference type="EMBL" id="OV651819">
    <property type="protein sequence ID" value="CAH1113449.1"/>
    <property type="molecule type" value="Genomic_DNA"/>
</dbReference>